<dbReference type="SUPFAM" id="SSF89733">
    <property type="entry name" value="L-sulfolactate dehydrogenase-like"/>
    <property type="match status" value="1"/>
</dbReference>
<dbReference type="Proteomes" id="UP000765160">
    <property type="component" value="Unassembled WGS sequence"/>
</dbReference>
<evidence type="ECO:0000313" key="5">
    <source>
        <dbReference type="Proteomes" id="UP000765160"/>
    </source>
</evidence>
<organism evidence="4 5">
    <name type="scientific">Falsiroseomonas frigidaquae</name>
    <dbReference type="NCBI Taxonomy" id="487318"/>
    <lineage>
        <taxon>Bacteria</taxon>
        <taxon>Pseudomonadati</taxon>
        <taxon>Pseudomonadota</taxon>
        <taxon>Alphaproteobacteria</taxon>
        <taxon>Acetobacterales</taxon>
        <taxon>Roseomonadaceae</taxon>
        <taxon>Falsiroseomonas</taxon>
    </lineage>
</organism>
<protein>
    <submittedName>
        <fullName evidence="4">Ldh family oxidoreductase</fullName>
    </submittedName>
</protein>
<dbReference type="InterPro" id="IPR036111">
    <property type="entry name" value="Mal/L-sulfo/L-lacto_DH-like_sf"/>
</dbReference>
<proteinExistence type="inferred from homology"/>
<sequence>MRASADSVRAQILAILDAWGMPGDLAAETAEVMLDTDLAGVDSHGIGMLASYEGMRHVGQVKLDARPRIERDSGAVALVDGGAGLGHPAAAFAMRLAIQRAKQHGIGAVAVRNSHHFGAAGWYVKLAAKSGCIGLVTSGTRTMAMVPTHGAVPVLGTNPIAFAAPGQRQPPVVLDMATTTAAANKVRAKALRNKPIPAGWVMDGAGNPVTDGAAAVAQVFEKPEGGLSPVGGTPDMASHKGYGLALMAHILGATLSGASFSPIRVRTQRPEDPDDIGHFMLAIDPTAFRPAGDFEQDLDQAVDVLRATPPADPAQPVLVPGDPERAEHADRSAHGIPIPAGLEAQIRAIAERANVPFLLKTAPASANA</sequence>
<dbReference type="EMBL" id="JAAVTX010000013">
    <property type="protein sequence ID" value="NKE48699.1"/>
    <property type="molecule type" value="Genomic_DNA"/>
</dbReference>
<evidence type="ECO:0000256" key="2">
    <source>
        <dbReference type="ARBA" id="ARBA00023002"/>
    </source>
</evidence>
<evidence type="ECO:0000256" key="3">
    <source>
        <dbReference type="SAM" id="MobiDB-lite"/>
    </source>
</evidence>
<dbReference type="InterPro" id="IPR043143">
    <property type="entry name" value="Mal/L-sulf/L-lact_DH-like_NADP"/>
</dbReference>
<dbReference type="Gene3D" id="3.30.1370.60">
    <property type="entry name" value="Hypothetical oxidoreductase yiak, domain 2"/>
    <property type="match status" value="1"/>
</dbReference>
<accession>A0ABX1F8I7</accession>
<reference evidence="4 5" key="1">
    <citation type="submission" date="2020-03" db="EMBL/GenBank/DDBJ databases">
        <title>Roseomonas selenitidurans sp. nov. isolated from soil.</title>
        <authorList>
            <person name="Liu H."/>
        </authorList>
    </citation>
    <scope>NUCLEOTIDE SEQUENCE [LARGE SCALE GENOMIC DNA]</scope>
    <source>
        <strain evidence="4 5">JCM 15073</strain>
    </source>
</reference>
<feature type="region of interest" description="Disordered" evidence="3">
    <location>
        <begin position="309"/>
        <end position="335"/>
    </location>
</feature>
<dbReference type="Gene3D" id="1.10.1530.10">
    <property type="match status" value="1"/>
</dbReference>
<keyword evidence="5" id="KW-1185">Reference proteome</keyword>
<name>A0ABX1F8I7_9PROT</name>
<dbReference type="RefSeq" id="WP_168055344.1">
    <property type="nucleotide sequence ID" value="NZ_JAATJR010000013.1"/>
</dbReference>
<feature type="compositionally biased region" description="Basic and acidic residues" evidence="3">
    <location>
        <begin position="322"/>
        <end position="333"/>
    </location>
</feature>
<evidence type="ECO:0000256" key="1">
    <source>
        <dbReference type="ARBA" id="ARBA00006056"/>
    </source>
</evidence>
<dbReference type="PANTHER" id="PTHR11091">
    <property type="entry name" value="OXIDOREDUCTASE-RELATED"/>
    <property type="match status" value="1"/>
</dbReference>
<keyword evidence="2" id="KW-0560">Oxidoreductase</keyword>
<evidence type="ECO:0000313" key="4">
    <source>
        <dbReference type="EMBL" id="NKE48699.1"/>
    </source>
</evidence>
<comment type="similarity">
    <text evidence="1">Belongs to the LDH2/MDH2 oxidoreductase family.</text>
</comment>
<dbReference type="InterPro" id="IPR043144">
    <property type="entry name" value="Mal/L-sulf/L-lact_DH-like_ah"/>
</dbReference>
<dbReference type="InterPro" id="IPR003767">
    <property type="entry name" value="Malate/L-lactate_DH-like"/>
</dbReference>
<dbReference type="Pfam" id="PF02615">
    <property type="entry name" value="Ldh_2"/>
    <property type="match status" value="1"/>
</dbReference>
<comment type="caution">
    <text evidence="4">The sequence shown here is derived from an EMBL/GenBank/DDBJ whole genome shotgun (WGS) entry which is preliminary data.</text>
</comment>
<gene>
    <name evidence="4" type="ORF">HB662_28295</name>
</gene>
<dbReference type="PANTHER" id="PTHR11091:SF0">
    <property type="entry name" value="MALATE DEHYDROGENASE"/>
    <property type="match status" value="1"/>
</dbReference>